<dbReference type="InterPro" id="IPR002931">
    <property type="entry name" value="Transglutaminase-like"/>
</dbReference>
<feature type="region of interest" description="Disordered" evidence="1">
    <location>
        <begin position="79"/>
        <end position="119"/>
    </location>
</feature>
<dbReference type="PANTHER" id="PTHR42736">
    <property type="entry name" value="PROTEIN-GLUTAMINE GAMMA-GLUTAMYLTRANSFERASE"/>
    <property type="match status" value="1"/>
</dbReference>
<comment type="caution">
    <text evidence="4">The sequence shown here is derived from an EMBL/GenBank/DDBJ whole genome shotgun (WGS) entry which is preliminary data.</text>
</comment>
<dbReference type="Gene3D" id="3.10.620.30">
    <property type="match status" value="1"/>
</dbReference>
<dbReference type="InterPro" id="IPR038765">
    <property type="entry name" value="Papain-like_cys_pep_sf"/>
</dbReference>
<dbReference type="EMBL" id="JACCBG010000001">
    <property type="protein sequence ID" value="NYD41463.1"/>
    <property type="molecule type" value="Genomic_DNA"/>
</dbReference>
<evidence type="ECO:0000259" key="3">
    <source>
        <dbReference type="SMART" id="SM00460"/>
    </source>
</evidence>
<gene>
    <name evidence="4" type="ORF">BJZ21_001546</name>
</gene>
<feature type="compositionally biased region" description="Polar residues" evidence="1">
    <location>
        <begin position="79"/>
        <end position="88"/>
    </location>
</feature>
<dbReference type="AlphaFoldDB" id="A0A7Y9E564"/>
<feature type="domain" description="Transglutaminase-like" evidence="3">
    <location>
        <begin position="1"/>
        <end position="56"/>
    </location>
</feature>
<evidence type="ECO:0000256" key="1">
    <source>
        <dbReference type="SAM" id="MobiDB-lite"/>
    </source>
</evidence>
<proteinExistence type="predicted"/>
<dbReference type="Proteomes" id="UP000535511">
    <property type="component" value="Unassembled WGS sequence"/>
</dbReference>
<reference evidence="4 5" key="1">
    <citation type="submission" date="2020-07" db="EMBL/GenBank/DDBJ databases">
        <title>Sequencing the genomes of 1000 actinobacteria strains.</title>
        <authorList>
            <person name="Klenk H.-P."/>
        </authorList>
    </citation>
    <scope>NUCLEOTIDE SEQUENCE [LARGE SCALE GENOMIC DNA]</scope>
    <source>
        <strain evidence="4 5">DSM 21350</strain>
    </source>
</reference>
<sequence length="300" mass="32005">MAVMARMLGIPARVAVGFLEPRPVVGKTWEYSAYDLHAWPELFFPGAGWVAFEPTPAGGHDGQATRAPAYTRQHVPVVNPTQQPSAQPGNDLPNRGRRSGSSADAAPQENKHSAHRDPSFPWGAAAGGLGGVLLLALLGLVPRAVRRLRRERALTGGPEEAWAELRATTLDLGLPWPEARSPRETRDRLVPFLGAPVDAGTAERPAHGARVAPEGVAALGRLVRAVELSRYARRSEESGSLRQDLEACLAALAGGASRAARRRAEWWPRSVLTREGRGTSGDLDATTVQATYGGVVDHVG</sequence>
<feature type="transmembrane region" description="Helical" evidence="2">
    <location>
        <begin position="120"/>
        <end position="141"/>
    </location>
</feature>
<keyword evidence="2" id="KW-1133">Transmembrane helix</keyword>
<organism evidence="4 5">
    <name type="scientific">Nocardioides panaciterrulae</name>
    <dbReference type="NCBI Taxonomy" id="661492"/>
    <lineage>
        <taxon>Bacteria</taxon>
        <taxon>Bacillati</taxon>
        <taxon>Actinomycetota</taxon>
        <taxon>Actinomycetes</taxon>
        <taxon>Propionibacteriales</taxon>
        <taxon>Nocardioidaceae</taxon>
        <taxon>Nocardioides</taxon>
    </lineage>
</organism>
<keyword evidence="2" id="KW-0812">Transmembrane</keyword>
<protein>
    <recommendedName>
        <fullName evidence="3">Transglutaminase-like domain-containing protein</fullName>
    </recommendedName>
</protein>
<dbReference type="PANTHER" id="PTHR42736:SF1">
    <property type="entry name" value="PROTEIN-GLUTAMINE GAMMA-GLUTAMYLTRANSFERASE"/>
    <property type="match status" value="1"/>
</dbReference>
<name>A0A7Y9E564_9ACTN</name>
<accession>A0A7Y9E564</accession>
<feature type="compositionally biased region" description="Basic and acidic residues" evidence="1">
    <location>
        <begin position="109"/>
        <end position="118"/>
    </location>
</feature>
<keyword evidence="5" id="KW-1185">Reference proteome</keyword>
<dbReference type="SUPFAM" id="SSF54001">
    <property type="entry name" value="Cysteine proteinases"/>
    <property type="match status" value="1"/>
</dbReference>
<keyword evidence="2" id="KW-0472">Membrane</keyword>
<dbReference type="SMART" id="SM00460">
    <property type="entry name" value="TGc"/>
    <property type="match status" value="1"/>
</dbReference>
<dbReference type="Pfam" id="PF01841">
    <property type="entry name" value="Transglut_core"/>
    <property type="match status" value="1"/>
</dbReference>
<evidence type="ECO:0000313" key="4">
    <source>
        <dbReference type="EMBL" id="NYD41463.1"/>
    </source>
</evidence>
<evidence type="ECO:0000256" key="2">
    <source>
        <dbReference type="SAM" id="Phobius"/>
    </source>
</evidence>
<dbReference type="InterPro" id="IPR052901">
    <property type="entry name" value="Bact_TGase-like"/>
</dbReference>
<evidence type="ECO:0000313" key="5">
    <source>
        <dbReference type="Proteomes" id="UP000535511"/>
    </source>
</evidence>